<evidence type="ECO:0000259" key="1">
    <source>
        <dbReference type="Pfam" id="PF08241"/>
    </source>
</evidence>
<dbReference type="EMBL" id="PIPU01000005">
    <property type="protein sequence ID" value="RUO47125.1"/>
    <property type="molecule type" value="Genomic_DNA"/>
</dbReference>
<evidence type="ECO:0000313" key="2">
    <source>
        <dbReference type="EMBL" id="RUO47125.1"/>
    </source>
</evidence>
<evidence type="ECO:0000313" key="3">
    <source>
        <dbReference type="Proteomes" id="UP000286985"/>
    </source>
</evidence>
<protein>
    <submittedName>
        <fullName evidence="2">Methyltransferase domain-containing protein</fullName>
    </submittedName>
</protein>
<dbReference type="Gene3D" id="3.40.50.150">
    <property type="entry name" value="Vaccinia Virus protein VP39"/>
    <property type="match status" value="1"/>
</dbReference>
<dbReference type="SUPFAM" id="SSF53335">
    <property type="entry name" value="S-adenosyl-L-methionine-dependent methyltransferases"/>
    <property type="match status" value="1"/>
</dbReference>
<dbReference type="GO" id="GO:0032259">
    <property type="term" value="P:methylation"/>
    <property type="evidence" value="ECO:0007669"/>
    <property type="project" value="UniProtKB-KW"/>
</dbReference>
<organism evidence="2 3">
    <name type="scientific">Pseudidiomarina donghaiensis</name>
    <dbReference type="NCBI Taxonomy" id="519452"/>
    <lineage>
        <taxon>Bacteria</taxon>
        <taxon>Pseudomonadati</taxon>
        <taxon>Pseudomonadota</taxon>
        <taxon>Gammaproteobacteria</taxon>
        <taxon>Alteromonadales</taxon>
        <taxon>Idiomarinaceae</taxon>
        <taxon>Pseudidiomarina</taxon>
    </lineage>
</organism>
<proteinExistence type="predicted"/>
<sequence length="240" mass="27235">MLKPARREKVTKAPLNWQQLPHGLWLKQQLSEALAPHTAKMFGYYSARLGHLAAQLELPELRLQHDFSVAADAEPKIRAELEHLPFAESTLDAVFLVGQLEFERDPHQVLREVSRSLIADGYVVIAGFNPLSPALLAGLWPTNLQQLPWCGRYFTKARVYDWLSLLNFEVIASGYAGATLMWSATKSPDFGLARLSQMLPPVRSMYYLVARKREFPLTVVRVRQRAKPRMSSMPVANRVK</sequence>
<accession>A0A432XEI5</accession>
<dbReference type="AlphaFoldDB" id="A0A432XEI5"/>
<dbReference type="RefSeq" id="WP_092840881.1">
    <property type="nucleotide sequence ID" value="NZ_FPCF01000004.1"/>
</dbReference>
<reference evidence="3" key="1">
    <citation type="journal article" date="2018" name="Front. Microbiol.">
        <title>Genome-Based Analysis Reveals the Taxonomy and Diversity of the Family Idiomarinaceae.</title>
        <authorList>
            <person name="Liu Y."/>
            <person name="Lai Q."/>
            <person name="Shao Z."/>
        </authorList>
    </citation>
    <scope>NUCLEOTIDE SEQUENCE [LARGE SCALE GENOMIC DNA]</scope>
    <source>
        <strain evidence="3">908033</strain>
    </source>
</reference>
<dbReference type="Pfam" id="PF08241">
    <property type="entry name" value="Methyltransf_11"/>
    <property type="match status" value="1"/>
</dbReference>
<keyword evidence="2" id="KW-0489">Methyltransferase</keyword>
<dbReference type="OrthoDB" id="6191410at2"/>
<dbReference type="GO" id="GO:0008757">
    <property type="term" value="F:S-adenosylmethionine-dependent methyltransferase activity"/>
    <property type="evidence" value="ECO:0007669"/>
    <property type="project" value="InterPro"/>
</dbReference>
<dbReference type="InterPro" id="IPR029063">
    <property type="entry name" value="SAM-dependent_MTases_sf"/>
</dbReference>
<feature type="domain" description="Methyltransferase type 11" evidence="1">
    <location>
        <begin position="77"/>
        <end position="125"/>
    </location>
</feature>
<keyword evidence="2" id="KW-0808">Transferase</keyword>
<dbReference type="Proteomes" id="UP000286985">
    <property type="component" value="Unassembled WGS sequence"/>
</dbReference>
<comment type="caution">
    <text evidence="2">The sequence shown here is derived from an EMBL/GenBank/DDBJ whole genome shotgun (WGS) entry which is preliminary data.</text>
</comment>
<keyword evidence="3" id="KW-1185">Reference proteome</keyword>
<dbReference type="STRING" id="519452.SAMN04488139_1910"/>
<gene>
    <name evidence="2" type="ORF">CWE24_10430</name>
</gene>
<name>A0A432XEI5_9GAMM</name>
<dbReference type="InterPro" id="IPR013216">
    <property type="entry name" value="Methyltransf_11"/>
</dbReference>